<comment type="function">
    <text evidence="1 6">Catalyzes the decarboxylation of orotidine 5'-monophosphate (OMP) to uridine 5'-monophosphate (UMP).</text>
</comment>
<evidence type="ECO:0000259" key="9">
    <source>
        <dbReference type="SMART" id="SM00934"/>
    </source>
</evidence>
<feature type="binding site" evidence="6 8">
    <location>
        <position position="194"/>
    </location>
    <ligand>
        <name>substrate</name>
    </ligand>
</feature>
<dbReference type="Proteomes" id="UP001317532">
    <property type="component" value="Chromosome"/>
</dbReference>
<feature type="binding site" evidence="6 8">
    <location>
        <position position="215"/>
    </location>
    <ligand>
        <name>substrate</name>
    </ligand>
</feature>
<dbReference type="HAMAP" id="MF_01200_B">
    <property type="entry name" value="OMPdecase_type1_B"/>
    <property type="match status" value="1"/>
</dbReference>
<dbReference type="RefSeq" id="WP_317996319.1">
    <property type="nucleotide sequence ID" value="NZ_AP025523.1"/>
</dbReference>
<feature type="active site" description="For OMPdecase activity" evidence="7">
    <location>
        <position position="65"/>
    </location>
</feature>
<feature type="active site" description="For OMPdecase activity" evidence="7">
    <location>
        <position position="60"/>
    </location>
</feature>
<name>A0AAN2C8S4_UNVUL</name>
<comment type="pathway">
    <text evidence="2 6">Pyrimidine metabolism; UMP biosynthesis via de novo pathway; UMP from orotate: step 2/2.</text>
</comment>
<proteinExistence type="inferred from homology"/>
<keyword evidence="4 6" id="KW-0665">Pyrimidine biosynthesis</keyword>
<dbReference type="InterPro" id="IPR001754">
    <property type="entry name" value="OMPdeCOase_dom"/>
</dbReference>
<dbReference type="EC" id="4.1.1.23" evidence="6"/>
<evidence type="ECO:0000256" key="5">
    <source>
        <dbReference type="ARBA" id="ARBA00023239"/>
    </source>
</evidence>
<evidence type="ECO:0000313" key="10">
    <source>
        <dbReference type="EMBL" id="BDE05261.1"/>
    </source>
</evidence>
<dbReference type="EMBL" id="AP025523">
    <property type="protein sequence ID" value="BDE05261.1"/>
    <property type="molecule type" value="Genomic_DNA"/>
</dbReference>
<keyword evidence="5 6" id="KW-0456">Lyase</keyword>
<keyword evidence="3 6" id="KW-0210">Decarboxylase</keyword>
<dbReference type="GO" id="GO:0005829">
    <property type="term" value="C:cytosol"/>
    <property type="evidence" value="ECO:0007669"/>
    <property type="project" value="TreeGrafter"/>
</dbReference>
<dbReference type="InterPro" id="IPR011060">
    <property type="entry name" value="RibuloseP-bd_barrel"/>
</dbReference>
<dbReference type="InterPro" id="IPR013785">
    <property type="entry name" value="Aldolase_TIM"/>
</dbReference>
<keyword evidence="11" id="KW-1185">Reference proteome</keyword>
<dbReference type="Pfam" id="PF00215">
    <property type="entry name" value="OMPdecase"/>
    <property type="match status" value="1"/>
</dbReference>
<protein>
    <recommendedName>
        <fullName evidence="6">Orotidine 5'-phosphate decarboxylase</fullName>
        <ecNumber evidence="6">4.1.1.23</ecNumber>
    </recommendedName>
    <alternativeName>
        <fullName evidence="6">OMP decarboxylase</fullName>
        <shortName evidence="6">OMPDCase</shortName>
        <shortName evidence="6">OMPdecase</shortName>
    </alternativeName>
</protein>
<feature type="active site" description="For OMPdecase activity" evidence="7">
    <location>
        <position position="62"/>
    </location>
</feature>
<dbReference type="GO" id="GO:0004590">
    <property type="term" value="F:orotidine-5'-phosphate decarboxylase activity"/>
    <property type="evidence" value="ECO:0007669"/>
    <property type="project" value="UniProtKB-UniRule"/>
</dbReference>
<feature type="binding site" evidence="6 8">
    <location>
        <position position="214"/>
    </location>
    <ligand>
        <name>substrate</name>
    </ligand>
</feature>
<feature type="binding site" evidence="6 8">
    <location>
        <position position="124"/>
    </location>
    <ligand>
        <name>substrate</name>
    </ligand>
</feature>
<evidence type="ECO:0000256" key="2">
    <source>
        <dbReference type="ARBA" id="ARBA00004861"/>
    </source>
</evidence>
<dbReference type="PANTHER" id="PTHR32119">
    <property type="entry name" value="OROTIDINE 5'-PHOSPHATE DECARBOXYLASE"/>
    <property type="match status" value="1"/>
</dbReference>
<dbReference type="SUPFAM" id="SSF51366">
    <property type="entry name" value="Ribulose-phoshate binding barrel"/>
    <property type="match status" value="1"/>
</dbReference>
<dbReference type="GO" id="GO:0006207">
    <property type="term" value="P:'de novo' pyrimidine nucleobase biosynthetic process"/>
    <property type="evidence" value="ECO:0007669"/>
    <property type="project" value="InterPro"/>
</dbReference>
<dbReference type="InterPro" id="IPR014732">
    <property type="entry name" value="OMPdecase"/>
</dbReference>
<feature type="binding site" evidence="6 8">
    <location>
        <position position="33"/>
    </location>
    <ligand>
        <name>substrate</name>
    </ligand>
</feature>
<comment type="similarity">
    <text evidence="6">Belongs to the OMP decarboxylase family. Type 1 subfamily.</text>
</comment>
<dbReference type="NCBIfam" id="NF001273">
    <property type="entry name" value="PRK00230.1"/>
    <property type="match status" value="1"/>
</dbReference>
<comment type="subunit">
    <text evidence="6">Homodimer.</text>
</comment>
<evidence type="ECO:0000256" key="1">
    <source>
        <dbReference type="ARBA" id="ARBA00002356"/>
    </source>
</evidence>
<evidence type="ECO:0000256" key="4">
    <source>
        <dbReference type="ARBA" id="ARBA00022975"/>
    </source>
</evidence>
<dbReference type="PANTHER" id="PTHR32119:SF2">
    <property type="entry name" value="OROTIDINE 5'-PHOSPHATE DECARBOXYLASE"/>
    <property type="match status" value="1"/>
</dbReference>
<feature type="binding site" evidence="6 8">
    <location>
        <position position="185"/>
    </location>
    <ligand>
        <name>substrate</name>
    </ligand>
</feature>
<evidence type="ECO:0000256" key="6">
    <source>
        <dbReference type="HAMAP-Rule" id="MF_01200"/>
    </source>
</evidence>
<evidence type="ECO:0000256" key="7">
    <source>
        <dbReference type="PIRSR" id="PIRSR614732-1"/>
    </source>
</evidence>
<dbReference type="NCBIfam" id="TIGR01740">
    <property type="entry name" value="pyrF"/>
    <property type="match status" value="1"/>
</dbReference>
<feature type="binding site" evidence="6">
    <location>
        <begin position="60"/>
        <end position="69"/>
    </location>
    <ligand>
        <name>substrate</name>
    </ligand>
</feature>
<feature type="active site" description="Proton donor" evidence="6">
    <location>
        <position position="62"/>
    </location>
</feature>
<accession>A0AAN2C8S4</accession>
<comment type="catalytic activity">
    <reaction evidence="6">
        <text>orotidine 5'-phosphate + H(+) = UMP + CO2</text>
        <dbReference type="Rhea" id="RHEA:11596"/>
        <dbReference type="ChEBI" id="CHEBI:15378"/>
        <dbReference type="ChEBI" id="CHEBI:16526"/>
        <dbReference type="ChEBI" id="CHEBI:57538"/>
        <dbReference type="ChEBI" id="CHEBI:57865"/>
        <dbReference type="EC" id="4.1.1.23"/>
    </reaction>
</comment>
<feature type="domain" description="Orotidine 5'-phosphate decarboxylase" evidence="9">
    <location>
        <begin position="5"/>
        <end position="230"/>
    </location>
</feature>
<gene>
    <name evidence="6 10" type="primary">pyrF</name>
    <name evidence="10" type="ORF">WPS_05370</name>
</gene>
<evidence type="ECO:0000256" key="3">
    <source>
        <dbReference type="ARBA" id="ARBA00022793"/>
    </source>
</evidence>
<dbReference type="Gene3D" id="3.20.20.70">
    <property type="entry name" value="Aldolase class I"/>
    <property type="match status" value="1"/>
</dbReference>
<dbReference type="KEGG" id="vab:WPS_05370"/>
<evidence type="ECO:0000313" key="11">
    <source>
        <dbReference type="Proteomes" id="UP001317532"/>
    </source>
</evidence>
<sequence length="236" mass="24571">MPPSQLVVALDVPDPARAVSLVERLAPIGVIFKIGYEAFYTYGEAVKSALREHEVGYALDLKLHDIPRTVEAAVRAVVEPGVRLVTIHALGGAAMMEAAVRSAGERAAELRIPIPEVYAVTLLTSLGNEDLGELGLAGGPGENAIRLAALARDARCAGVVCSVREAADLKAFFGTEFGTFCPGIRPAGSAHGDQKRAATPREAREAGVDYAVVGRPIVGDADPVGAARAIIAELNA</sequence>
<dbReference type="InterPro" id="IPR047596">
    <property type="entry name" value="OMPdecase_bac"/>
</dbReference>
<dbReference type="AlphaFoldDB" id="A0AAN2C8S4"/>
<dbReference type="CDD" id="cd04725">
    <property type="entry name" value="OMP_decarboxylase_like"/>
    <property type="match status" value="1"/>
</dbReference>
<dbReference type="GO" id="GO:0044205">
    <property type="term" value="P:'de novo' UMP biosynthetic process"/>
    <property type="evidence" value="ECO:0007669"/>
    <property type="project" value="UniProtKB-UniRule"/>
</dbReference>
<evidence type="ECO:0000256" key="8">
    <source>
        <dbReference type="PIRSR" id="PIRSR614732-2"/>
    </source>
</evidence>
<feature type="binding site" evidence="6 8">
    <location>
        <position position="11"/>
    </location>
    <ligand>
        <name>substrate</name>
    </ligand>
</feature>
<organism evidence="10 11">
    <name type="scientific">Vulcanimicrobium alpinum</name>
    <dbReference type="NCBI Taxonomy" id="3016050"/>
    <lineage>
        <taxon>Bacteria</taxon>
        <taxon>Bacillati</taxon>
        <taxon>Vulcanimicrobiota</taxon>
        <taxon>Vulcanimicrobiia</taxon>
        <taxon>Vulcanimicrobiales</taxon>
        <taxon>Vulcanimicrobiaceae</taxon>
        <taxon>Vulcanimicrobium</taxon>
    </lineage>
</organism>
<reference evidence="10 11" key="1">
    <citation type="journal article" date="2022" name="ISME Commun">
        <title>Vulcanimicrobium alpinus gen. nov. sp. nov., the first cultivated representative of the candidate phylum 'Eremiobacterota', is a metabolically versatile aerobic anoxygenic phototroph.</title>
        <authorList>
            <person name="Yabe S."/>
            <person name="Muto K."/>
            <person name="Abe K."/>
            <person name="Yokota A."/>
            <person name="Staudigel H."/>
            <person name="Tebo B.M."/>
        </authorList>
    </citation>
    <scope>NUCLEOTIDE SEQUENCE [LARGE SCALE GENOMIC DNA]</scope>
    <source>
        <strain evidence="10 11">WC8-2</strain>
    </source>
</reference>
<dbReference type="SMART" id="SM00934">
    <property type="entry name" value="OMPdecase"/>
    <property type="match status" value="1"/>
</dbReference>